<feature type="domain" description="C2H2-type" evidence="8">
    <location>
        <begin position="779"/>
        <end position="801"/>
    </location>
</feature>
<dbReference type="InterPro" id="IPR013087">
    <property type="entry name" value="Znf_C2H2_type"/>
</dbReference>
<keyword evidence="4" id="KW-0862">Zinc</keyword>
<sequence length="1582" mass="184790">MEDDIDIEEHDVMDNPRIKSMFPDLSIVKIEQMDDGDEAVDAEVDEPGNDEYYQDEGISYNPQQLNYSYEYFETTSENVPQETIFDEDYYDSNDIILALKPQIDQETLYQEALNSTTLVCLENWGERLNNSPCYCQECQILFPTINALDAHKMTRHSYLVALDIQKNTARKSTVTSKYCNHCFKTFPDDTSLIKHLYELLPMSNFPKKTPESQKSQKVPEFKCETCYMTFSDHSACKWHRKTAHPELSTVNNLAVKLQKSKVKLKAKAIKLEPKTVKLEPKAVKLEPKAIKFEPKAVKVEKKEKKSQQGRKMFGHPSLVPKHTLFQCNICHINFTSCFGAFKHSRICKKEISYKKCTICDRKIKNKDVDLHKLQHRYSDKIKIYTVYKNIYEKVLYKCPKCLACFDELLFWAHYKDCDNAGSSYCPDCDLNIASARYQGHRQKHKSKKYTKKDFIIVEFHVKVKREKRKHDSQEVILYYCDYCGICQYSLALKGHTDGTCNKNIYKYHCERCGLCVSYKSKKHHQLLHQRTPFSRDNLIIYSLQNGKEVSPPCPKMYPCKKCKKNFLTLYLSKSHDCKEKSITCKICNIKFNIQAYKIHRHYHVKTKEETDIMIPELLKKYNSIKQIWNILYKCVSCDTIIVSYDSAVTHSQNHLNDYHSSVKKCDVCDFNVIETDYNDHENLHNNNQAIQRSDFKILEFDFKDLLKDRWMVLFQPLPKELVDQILSKSIYKYTRSLKLNLHTGPTNEIKYICINCKRHVESNSLETHVLTDCRPNNKYTCTSCQEIFKNLQQYLKHEGTHEKLLKTGIVTFNDPADKTFNDNLIVKDSLKTNLVNKVKSNSNLNVKDHLISKDKRYTIFRCAKCDICVFMRHSVERHRCGGKKLCKICNQYYSNKIYPHHLALHTRKPYINKKTLRVVLFRIVNGKAIMDETLDEKDKCFGKGRVKSIEFGKNNPVGSKLKYNSVDLGKDSSFIKDKNKSFNVSKDTSLELAKDKPSKVKNKSVIKEKEKSSPFNDDNESYWVISLKDQTQASTAKIFRCVCNLHFTSLTLIKEHLYICENNPDISKEKCSKCNLYFPTEILVTHLCKHHSKDIRIDVENVKKNIFFECSKCTLIFTNTDLFDNHLENCNVGSFRNCNTCQLKFHRNSYENHSCSAKEVDVTYLNKIIVLKNDYMFSTVFQCVDCSINYLNRKSFKYHIVDVNHESKCQLTICEFCGLQFTSYSSHHHYEIHSKLGKYKIKIVDPVNGNHSYIEGVNVKTLTDSAKRRSSSKKVESPVKKIKIEDTSVNHGHNTRHSEKINNSNTDLDVSKSDLNDTSIKSDLSINDSINESSEIDKKEPLSKKLKARILLDKYDNNLYRCMHCDQHYLKYASLEYHLTTFDHRVKPELFKCDDCGLDFSRYTLPRHKYVHHYHMKLKREDIVVISDLPKDLNVKEKNFEENIKKDDTVISKDSTEKKASQKLKKVNEKSTKNIENTEITYYKCTDCNVCFLTKKLCYKHTKKHEILDLKMYIQCKICEFQFLIDSLKNHMESHHKIDFRIENLKVVEYKPLGEDLEPKIDTYMAVDKVQSRLVSSTDGVV</sequence>
<evidence type="ECO:0000256" key="4">
    <source>
        <dbReference type="ARBA" id="ARBA00022833"/>
    </source>
</evidence>
<dbReference type="Gene3D" id="3.30.160.60">
    <property type="entry name" value="Classic Zinc Finger"/>
    <property type="match status" value="1"/>
</dbReference>
<dbReference type="RefSeq" id="XP_026747841.1">
    <property type="nucleotide sequence ID" value="XM_026892040.1"/>
</dbReference>
<evidence type="ECO:0000256" key="7">
    <source>
        <dbReference type="SAM" id="MobiDB-lite"/>
    </source>
</evidence>
<evidence type="ECO:0000256" key="6">
    <source>
        <dbReference type="PROSITE-ProRule" id="PRU00042"/>
    </source>
</evidence>
<accession>A0A7E5X3M9</accession>
<dbReference type="PROSITE" id="PS00028">
    <property type="entry name" value="ZINC_FINGER_C2H2_1"/>
    <property type="match status" value="7"/>
</dbReference>
<organism evidence="9 10">
    <name type="scientific">Trichoplusia ni</name>
    <name type="common">Cabbage looper</name>
    <dbReference type="NCBI Taxonomy" id="7111"/>
    <lineage>
        <taxon>Eukaryota</taxon>
        <taxon>Metazoa</taxon>
        <taxon>Ecdysozoa</taxon>
        <taxon>Arthropoda</taxon>
        <taxon>Hexapoda</taxon>
        <taxon>Insecta</taxon>
        <taxon>Pterygota</taxon>
        <taxon>Neoptera</taxon>
        <taxon>Endopterygota</taxon>
        <taxon>Lepidoptera</taxon>
        <taxon>Glossata</taxon>
        <taxon>Ditrysia</taxon>
        <taxon>Noctuoidea</taxon>
        <taxon>Noctuidae</taxon>
        <taxon>Plusiinae</taxon>
        <taxon>Trichoplusia</taxon>
    </lineage>
</organism>
<dbReference type="GO" id="GO:0008270">
    <property type="term" value="F:zinc ion binding"/>
    <property type="evidence" value="ECO:0007669"/>
    <property type="project" value="UniProtKB-KW"/>
</dbReference>
<dbReference type="Proteomes" id="UP000322000">
    <property type="component" value="Chromosome 3"/>
</dbReference>
<dbReference type="PANTHER" id="PTHR24394">
    <property type="entry name" value="ZINC FINGER PROTEIN"/>
    <property type="match status" value="1"/>
</dbReference>
<dbReference type="KEGG" id="tnl:113508877"/>
<feature type="domain" description="C2H2-type" evidence="8">
    <location>
        <begin position="221"/>
        <end position="244"/>
    </location>
</feature>
<proteinExistence type="predicted"/>
<dbReference type="GeneID" id="113508877"/>
<keyword evidence="9" id="KW-1185">Reference proteome</keyword>
<dbReference type="RefSeq" id="XP_026747840.1">
    <property type="nucleotide sequence ID" value="XM_026892039.1"/>
</dbReference>
<evidence type="ECO:0000259" key="8">
    <source>
        <dbReference type="PROSITE" id="PS50157"/>
    </source>
</evidence>
<dbReference type="OrthoDB" id="7285826at2759"/>
<evidence type="ECO:0000256" key="1">
    <source>
        <dbReference type="ARBA" id="ARBA00022723"/>
    </source>
</evidence>
<feature type="compositionally biased region" description="Basic and acidic residues" evidence="7">
    <location>
        <begin position="1273"/>
        <end position="1288"/>
    </location>
</feature>
<dbReference type="SMART" id="SM00355">
    <property type="entry name" value="ZnF_C2H2"/>
    <property type="match status" value="20"/>
</dbReference>
<keyword evidence="5" id="KW-0539">Nucleus</keyword>
<feature type="region of interest" description="Disordered" evidence="7">
    <location>
        <begin position="1265"/>
        <end position="1312"/>
    </location>
</feature>
<evidence type="ECO:0000256" key="5">
    <source>
        <dbReference type="ARBA" id="ARBA00023242"/>
    </source>
</evidence>
<keyword evidence="2" id="KW-0677">Repeat</keyword>
<name>A0A7E5X3M9_TRINI</name>
<gene>
    <name evidence="10 11" type="primary">LOC113508877</name>
</gene>
<evidence type="ECO:0000256" key="3">
    <source>
        <dbReference type="ARBA" id="ARBA00022771"/>
    </source>
</evidence>
<dbReference type="PANTHER" id="PTHR24394:SF44">
    <property type="entry name" value="ZINC FINGER PROTEIN 271-LIKE"/>
    <property type="match status" value="1"/>
</dbReference>
<reference evidence="10 11" key="1">
    <citation type="submission" date="2025-04" db="UniProtKB">
        <authorList>
            <consortium name="RefSeq"/>
        </authorList>
    </citation>
    <scope>IDENTIFICATION</scope>
</reference>
<dbReference type="GO" id="GO:0000981">
    <property type="term" value="F:DNA-binding transcription factor activity, RNA polymerase II-specific"/>
    <property type="evidence" value="ECO:0007669"/>
    <property type="project" value="TreeGrafter"/>
</dbReference>
<evidence type="ECO:0000313" key="10">
    <source>
        <dbReference type="RefSeq" id="XP_026747840.1"/>
    </source>
</evidence>
<dbReference type="PROSITE" id="PS50157">
    <property type="entry name" value="ZINC_FINGER_C2H2_2"/>
    <property type="match status" value="2"/>
</dbReference>
<dbReference type="GO" id="GO:0005634">
    <property type="term" value="C:nucleus"/>
    <property type="evidence" value="ECO:0007669"/>
    <property type="project" value="TreeGrafter"/>
</dbReference>
<evidence type="ECO:0000313" key="11">
    <source>
        <dbReference type="RefSeq" id="XP_026747841.1"/>
    </source>
</evidence>
<protein>
    <submittedName>
        <fullName evidence="10 11">Zinc finger protein 521-like</fullName>
    </submittedName>
</protein>
<keyword evidence="1" id="KW-0479">Metal-binding</keyword>
<evidence type="ECO:0000256" key="2">
    <source>
        <dbReference type="ARBA" id="ARBA00022737"/>
    </source>
</evidence>
<keyword evidence="3 6" id="KW-0863">Zinc-finger</keyword>
<evidence type="ECO:0000313" key="9">
    <source>
        <dbReference type="Proteomes" id="UP000322000"/>
    </source>
</evidence>